<keyword evidence="8" id="KW-1185">Reference proteome</keyword>
<evidence type="ECO:0000313" key="8">
    <source>
        <dbReference type="Proteomes" id="UP000000673"/>
    </source>
</evidence>
<evidence type="ECO:0000256" key="4">
    <source>
        <dbReference type="ARBA" id="ARBA00023242"/>
    </source>
</evidence>
<dbReference type="VEuPathDB" id="VectorBase:ADAC002091"/>
<feature type="region of interest" description="Disordered" evidence="5">
    <location>
        <begin position="316"/>
        <end position="361"/>
    </location>
</feature>
<dbReference type="STRING" id="43151.W5JS45"/>
<feature type="compositionally biased region" description="Basic and acidic residues" evidence="5">
    <location>
        <begin position="344"/>
        <end position="361"/>
    </location>
</feature>
<dbReference type="GO" id="GO:0003700">
    <property type="term" value="F:DNA-binding transcription factor activity"/>
    <property type="evidence" value="ECO:0007669"/>
    <property type="project" value="InterPro"/>
</dbReference>
<dbReference type="eggNOG" id="KOG2294">
    <property type="taxonomic scope" value="Eukaryota"/>
</dbReference>
<evidence type="ECO:0000313" key="6">
    <source>
        <dbReference type="EMBL" id="ETN66128.1"/>
    </source>
</evidence>
<evidence type="ECO:0000256" key="3">
    <source>
        <dbReference type="ARBA" id="ARBA00023163"/>
    </source>
</evidence>
<feature type="region of interest" description="Disordered" evidence="5">
    <location>
        <begin position="242"/>
        <end position="271"/>
    </location>
</feature>
<reference evidence="6 8" key="1">
    <citation type="journal article" date="2010" name="BMC Genomics">
        <title>Combination of measures distinguishes pre-miRNAs from other stem-loops in the genome of the newly sequenced Anopheles darlingi.</title>
        <authorList>
            <person name="Mendes N.D."/>
            <person name="Freitas A.T."/>
            <person name="Vasconcelos A.T."/>
            <person name="Sagot M.F."/>
        </authorList>
    </citation>
    <scope>NUCLEOTIDE SEQUENCE</scope>
</reference>
<dbReference type="AlphaFoldDB" id="W5JS45"/>
<proteinExistence type="predicted"/>
<protein>
    <submittedName>
        <fullName evidence="6">Forkhead box protein (AaegFOXN1)</fullName>
    </submittedName>
</protein>
<reference evidence="7" key="4">
    <citation type="submission" date="2015-06" db="UniProtKB">
        <authorList>
            <consortium name="EnsemblMetazoa"/>
        </authorList>
    </citation>
    <scope>IDENTIFICATION</scope>
</reference>
<feature type="region of interest" description="Disordered" evidence="5">
    <location>
        <begin position="30"/>
        <end position="142"/>
    </location>
</feature>
<organism evidence="6">
    <name type="scientific">Anopheles darlingi</name>
    <name type="common">Mosquito</name>
    <dbReference type="NCBI Taxonomy" id="43151"/>
    <lineage>
        <taxon>Eukaryota</taxon>
        <taxon>Metazoa</taxon>
        <taxon>Ecdysozoa</taxon>
        <taxon>Arthropoda</taxon>
        <taxon>Hexapoda</taxon>
        <taxon>Insecta</taxon>
        <taxon>Pterygota</taxon>
        <taxon>Neoptera</taxon>
        <taxon>Endopterygota</taxon>
        <taxon>Diptera</taxon>
        <taxon>Nematocera</taxon>
        <taxon>Culicoidea</taxon>
        <taxon>Culicidae</taxon>
        <taxon>Anophelinae</taxon>
        <taxon>Anopheles</taxon>
    </lineage>
</organism>
<sequence>MVEPQFRPNLIQALSRSPFHASSGIDKATYKSMQQQRSSANASPTGNGTHYSKQDNFPQLASRLAPGDAQNGVLHGEDLDDLSRSSTPIDYDASDLSTTGHHQHHNNHYHQQQQQQQQQQQHHHQTQQQHPVHHVQQAQQPVQSPHPLIRGVLVSGTQNGGGEGCAYLSNEDAPLPAGTTTAIVQCPTELVYVNGTGGLPKEIAGREWSAETIEDVNAATAMLALKHGPKIFIENSFRNGTPPVITTSPSEDHTYSAGGASGAGEQSATALVSNGGSPLLIGNGSSCCSSSDERYDHSRNHQLQRHAPLLTHHPLHHHQHHSNQHHSDNLSNGTSSDAAYESSEESHHPHHASAEDMEERRRQEGVFALLNLAQMTYSSSPSSSMSSSTSTLSSPASSNGSLKRSAPNDLYSGTPTGYYHNHHNHHHHNRQQLVASPDERTMRIANGTGTPPPHHPHNIGPEYGGPAPPSLPGTGTTVTPYYGGVLHAASKASDDLLVGAQRYTSPPPAKKTKARTPLKKLKKKSWPR</sequence>
<dbReference type="VEuPathDB" id="VectorBase:ADAR2_008629"/>
<feature type="region of interest" description="Disordered" evidence="5">
    <location>
        <begin position="378"/>
        <end position="435"/>
    </location>
</feature>
<feature type="compositionally biased region" description="Polar residues" evidence="5">
    <location>
        <begin position="31"/>
        <end position="59"/>
    </location>
</feature>
<keyword evidence="2" id="KW-0805">Transcription regulation</keyword>
<feature type="compositionally biased region" description="Low complexity" evidence="5">
    <location>
        <begin position="109"/>
        <end position="142"/>
    </location>
</feature>
<dbReference type="Proteomes" id="UP000000673">
    <property type="component" value="Unassembled WGS sequence"/>
</dbReference>
<feature type="compositionally biased region" description="Basic residues" evidence="5">
    <location>
        <begin position="420"/>
        <end position="430"/>
    </location>
</feature>
<accession>W5JS45</accession>
<dbReference type="GO" id="GO:0005634">
    <property type="term" value="C:nucleus"/>
    <property type="evidence" value="ECO:0007669"/>
    <property type="project" value="UniProtKB-SubCell"/>
</dbReference>
<evidence type="ECO:0000256" key="2">
    <source>
        <dbReference type="ARBA" id="ARBA00023015"/>
    </source>
</evidence>
<feature type="compositionally biased region" description="Low complexity" evidence="5">
    <location>
        <begin position="378"/>
        <end position="401"/>
    </location>
</feature>
<dbReference type="EnsemblMetazoa" id="ADAC002091-RA">
    <property type="protein sequence ID" value="ADAC002091-PA"/>
    <property type="gene ID" value="ADAC002091"/>
</dbReference>
<evidence type="ECO:0000313" key="7">
    <source>
        <dbReference type="EnsemblMetazoa" id="ADAC002091-PA"/>
    </source>
</evidence>
<dbReference type="GO" id="GO:0000987">
    <property type="term" value="F:cis-regulatory region sequence-specific DNA binding"/>
    <property type="evidence" value="ECO:0007669"/>
    <property type="project" value="TreeGrafter"/>
</dbReference>
<comment type="subcellular location">
    <subcellularLocation>
        <location evidence="1">Nucleus</location>
    </subcellularLocation>
</comment>
<dbReference type="PANTHER" id="PTHR13962:SF22">
    <property type="entry name" value="FORKHEAD BOX PROTEIN N3-LIKE PROTEIN"/>
    <property type="match status" value="1"/>
</dbReference>
<dbReference type="PANTHER" id="PTHR13962">
    <property type="entry name" value="FORKHEAD BOX PROTEIN N3-LIKE PROTEIN-RELATED"/>
    <property type="match status" value="1"/>
</dbReference>
<evidence type="ECO:0000256" key="5">
    <source>
        <dbReference type="SAM" id="MobiDB-lite"/>
    </source>
</evidence>
<reference evidence="6" key="3">
    <citation type="journal article" date="2013" name="Nucleic Acids Res.">
        <title>The genome of Anopheles darlingi, the main neotropical malaria vector.</title>
        <authorList>
            <person name="Marinotti O."/>
            <person name="Cerqueira G.C."/>
            <person name="de Almeida L.G."/>
            <person name="Ferro M.I."/>
            <person name="Loreto E.L."/>
            <person name="Zaha A."/>
            <person name="Teixeira S.M."/>
            <person name="Wespiser A.R."/>
            <person name="Almeida E Silva A."/>
            <person name="Schlindwein A.D."/>
            <person name="Pacheco A.C."/>
            <person name="Silva A.L."/>
            <person name="Graveley B.R."/>
            <person name="Walenz B.P."/>
            <person name="Lima Bde A."/>
            <person name="Ribeiro C.A."/>
            <person name="Nunes-Silva C.G."/>
            <person name="de Carvalho C.R."/>
            <person name="Soares C.M."/>
            <person name="de Menezes C.B."/>
            <person name="Matiolli C."/>
            <person name="Caffrey D."/>
            <person name="Araujo D.A."/>
            <person name="de Oliveira D.M."/>
            <person name="Golenbock D."/>
            <person name="Grisard E.C."/>
            <person name="Fantinatti-Garboggini F."/>
            <person name="de Carvalho F.M."/>
            <person name="Barcellos F.G."/>
            <person name="Prosdocimi F."/>
            <person name="May G."/>
            <person name="Azevedo Junior G.M."/>
            <person name="Guimaraes G.M."/>
            <person name="Goldman G.H."/>
            <person name="Padilha I.Q."/>
            <person name="Batista Jda S."/>
            <person name="Ferro J.A."/>
            <person name="Ribeiro J.M."/>
            <person name="Fietto J.L."/>
            <person name="Dabbas K.M."/>
            <person name="Cerdeira L."/>
            <person name="Agnez-Lima L.F."/>
            <person name="Brocchi M."/>
            <person name="de Carvalho M.O."/>
            <person name="Teixeira Mde M."/>
            <person name="Diniz Maia Mde M."/>
            <person name="Goldman M.H."/>
            <person name="Cruz Schneider M.P."/>
            <person name="Felipe M.S."/>
            <person name="Hungria M."/>
            <person name="Nicolas M.F."/>
            <person name="Pereira M."/>
            <person name="Montes M.A."/>
            <person name="Cantao M.E."/>
            <person name="Vincentz M."/>
            <person name="Rafael M.S."/>
            <person name="Silverman N."/>
            <person name="Stoco P.H."/>
            <person name="Souza R.C."/>
            <person name="Vicentini R."/>
            <person name="Gazzinelli R.T."/>
            <person name="Neves Rde O."/>
            <person name="Silva R."/>
            <person name="Astolfi-Filho S."/>
            <person name="Maciel T.E."/>
            <person name="Urmenyi T.P."/>
            <person name="Tadei W.P."/>
            <person name="Camargo E.P."/>
            <person name="de Vasconcelos A.T."/>
        </authorList>
    </citation>
    <scope>NUCLEOTIDE SEQUENCE</scope>
</reference>
<dbReference type="EMBL" id="ADMH02000518">
    <property type="protein sequence ID" value="ETN66128.1"/>
    <property type="molecule type" value="Genomic_DNA"/>
</dbReference>
<evidence type="ECO:0000256" key="1">
    <source>
        <dbReference type="ARBA" id="ARBA00004123"/>
    </source>
</evidence>
<feature type="compositionally biased region" description="Basic residues" evidence="5">
    <location>
        <begin position="510"/>
        <end position="528"/>
    </location>
</feature>
<dbReference type="InterPro" id="IPR047119">
    <property type="entry name" value="FOXN2/3-like"/>
</dbReference>
<dbReference type="HOGENOM" id="CLU_516033_0_0_1"/>
<reference evidence="6" key="2">
    <citation type="submission" date="2010-05" db="EMBL/GenBank/DDBJ databases">
        <authorList>
            <person name="Almeida L.G."/>
            <person name="Nicolas M.F."/>
            <person name="Souza R.C."/>
            <person name="Vasconcelos A.T.R."/>
        </authorList>
    </citation>
    <scope>NUCLEOTIDE SEQUENCE</scope>
</reference>
<name>W5JS45_ANODA</name>
<keyword evidence="4" id="KW-0539">Nucleus</keyword>
<keyword evidence="3" id="KW-0804">Transcription</keyword>
<feature type="region of interest" description="Disordered" evidence="5">
    <location>
        <begin position="499"/>
        <end position="528"/>
    </location>
</feature>
<gene>
    <name evidence="6" type="ORF">AND_002091</name>
</gene>